<reference evidence="6" key="1">
    <citation type="submission" date="2021-10" db="EMBL/GenBank/DDBJ databases">
        <title>De novo Genome Assembly of Clathrus columnatus (Basidiomycota, Fungi) Using Illumina and Nanopore Sequence Data.</title>
        <authorList>
            <person name="Ogiso-Tanaka E."/>
            <person name="Itagaki H."/>
            <person name="Hosoya T."/>
            <person name="Hosaka K."/>
        </authorList>
    </citation>
    <scope>NUCLEOTIDE SEQUENCE</scope>
    <source>
        <strain evidence="6">MO-923</strain>
    </source>
</reference>
<evidence type="ECO:0000313" key="7">
    <source>
        <dbReference type="Proteomes" id="UP001050691"/>
    </source>
</evidence>
<dbReference type="EMBL" id="BPWL01000011">
    <property type="protein sequence ID" value="GJJ15680.1"/>
    <property type="molecule type" value="Genomic_DNA"/>
</dbReference>
<dbReference type="InterPro" id="IPR036291">
    <property type="entry name" value="NAD(P)-bd_dom_sf"/>
</dbReference>
<keyword evidence="3" id="KW-0560">Oxidoreductase</keyword>
<evidence type="ECO:0000256" key="2">
    <source>
        <dbReference type="ARBA" id="ARBA00022857"/>
    </source>
</evidence>
<dbReference type="SUPFAM" id="SSF51735">
    <property type="entry name" value="NAD(P)-binding Rossmann-fold domains"/>
    <property type="match status" value="1"/>
</dbReference>
<evidence type="ECO:0000256" key="5">
    <source>
        <dbReference type="SAM" id="MobiDB-lite"/>
    </source>
</evidence>
<name>A0AAV5ASG0_9AGAM</name>
<keyword evidence="2" id="KW-0521">NADP</keyword>
<dbReference type="PRINTS" id="PR00080">
    <property type="entry name" value="SDRFAMILY"/>
</dbReference>
<dbReference type="PRINTS" id="PR00081">
    <property type="entry name" value="GDHRDH"/>
</dbReference>
<protein>
    <recommendedName>
        <fullName evidence="8">NAD(P)-binding protein</fullName>
    </recommendedName>
</protein>
<proteinExistence type="inferred from homology"/>
<evidence type="ECO:0008006" key="8">
    <source>
        <dbReference type="Google" id="ProtNLM"/>
    </source>
</evidence>
<gene>
    <name evidence="6" type="ORF">Clacol_009958</name>
</gene>
<dbReference type="InterPro" id="IPR002347">
    <property type="entry name" value="SDR_fam"/>
</dbReference>
<dbReference type="PANTHER" id="PTHR24320">
    <property type="entry name" value="RETINOL DEHYDROGENASE"/>
    <property type="match status" value="1"/>
</dbReference>
<evidence type="ECO:0000313" key="6">
    <source>
        <dbReference type="EMBL" id="GJJ15680.1"/>
    </source>
</evidence>
<dbReference type="PANTHER" id="PTHR24320:SF282">
    <property type="entry name" value="WW DOMAIN-CONTAINING OXIDOREDUCTASE"/>
    <property type="match status" value="1"/>
</dbReference>
<keyword evidence="7" id="KW-1185">Reference proteome</keyword>
<evidence type="ECO:0000256" key="3">
    <source>
        <dbReference type="ARBA" id="ARBA00023002"/>
    </source>
</evidence>
<evidence type="ECO:0000256" key="4">
    <source>
        <dbReference type="RuleBase" id="RU000363"/>
    </source>
</evidence>
<comment type="caution">
    <text evidence="6">The sequence shown here is derived from an EMBL/GenBank/DDBJ whole genome shotgun (WGS) entry which is preliminary data.</text>
</comment>
<evidence type="ECO:0000256" key="1">
    <source>
        <dbReference type="ARBA" id="ARBA00006484"/>
    </source>
</evidence>
<feature type="region of interest" description="Disordered" evidence="5">
    <location>
        <begin position="1"/>
        <end position="25"/>
    </location>
</feature>
<accession>A0AAV5ASG0</accession>
<dbReference type="GO" id="GO:0016491">
    <property type="term" value="F:oxidoreductase activity"/>
    <property type="evidence" value="ECO:0007669"/>
    <property type="project" value="UniProtKB-KW"/>
</dbReference>
<sequence length="334" mass="36551">MTAPSASILPSAVFPPEPTFDPQRDMPDLTGKIIIVTGANMGIGYETVKHLLLKNAKVYAAARSIEKGQEAIKSLKETTGKDAFLLQLDLSDLSSVKAAANQFLSEETRLDILFNNAGVMLPSPDELTVQGYDLQFGVTALGHYYFTMLLLSALKNSTVYHGQRARVINVSSSTHSYAVDGGITFEVLKGGPERDTQIKKWGYEDVPIGTGARWILYGISKMAVIMITQILNRYYATDLVSLTLHPGGLRTGLQRHGSAEFQDKAAPYLQDVEKYGPLTQLYAGVMPGAEKHAENGGYLIPWAQFGSPDPRALNTTVQDELRAFMDGEILNFKD</sequence>
<dbReference type="AlphaFoldDB" id="A0AAV5ASG0"/>
<dbReference type="Gene3D" id="3.40.50.720">
    <property type="entry name" value="NAD(P)-binding Rossmann-like Domain"/>
    <property type="match status" value="1"/>
</dbReference>
<dbReference type="Pfam" id="PF00106">
    <property type="entry name" value="adh_short"/>
    <property type="match status" value="1"/>
</dbReference>
<dbReference type="Proteomes" id="UP001050691">
    <property type="component" value="Unassembled WGS sequence"/>
</dbReference>
<comment type="similarity">
    <text evidence="1 4">Belongs to the short-chain dehydrogenases/reductases (SDR) family.</text>
</comment>
<organism evidence="6 7">
    <name type="scientific">Clathrus columnatus</name>
    <dbReference type="NCBI Taxonomy" id="1419009"/>
    <lineage>
        <taxon>Eukaryota</taxon>
        <taxon>Fungi</taxon>
        <taxon>Dikarya</taxon>
        <taxon>Basidiomycota</taxon>
        <taxon>Agaricomycotina</taxon>
        <taxon>Agaricomycetes</taxon>
        <taxon>Phallomycetidae</taxon>
        <taxon>Phallales</taxon>
        <taxon>Clathraceae</taxon>
        <taxon>Clathrus</taxon>
    </lineage>
</organism>